<gene>
    <name evidence="1" type="ORF">METZ01_LOCUS300279</name>
</gene>
<dbReference type="AlphaFoldDB" id="A0A382MH49"/>
<organism evidence="1">
    <name type="scientific">marine metagenome</name>
    <dbReference type="NCBI Taxonomy" id="408172"/>
    <lineage>
        <taxon>unclassified sequences</taxon>
        <taxon>metagenomes</taxon>
        <taxon>ecological metagenomes</taxon>
    </lineage>
</organism>
<reference evidence="1" key="1">
    <citation type="submission" date="2018-05" db="EMBL/GenBank/DDBJ databases">
        <authorList>
            <person name="Lanie J.A."/>
            <person name="Ng W.-L."/>
            <person name="Kazmierczak K.M."/>
            <person name="Andrzejewski T.M."/>
            <person name="Davidsen T.M."/>
            <person name="Wayne K.J."/>
            <person name="Tettelin H."/>
            <person name="Glass J.I."/>
            <person name="Rusch D."/>
            <person name="Podicherti R."/>
            <person name="Tsui H.-C.T."/>
            <person name="Winkler M.E."/>
        </authorList>
    </citation>
    <scope>NUCLEOTIDE SEQUENCE</scope>
</reference>
<accession>A0A382MH49</accession>
<sequence>MRLNKYNPTIHMLDQDYTRKDFFKKFPNAKTFPQIIINDKHVGGYRELKKWLDQNSFNEDF</sequence>
<dbReference type="Gene3D" id="3.40.30.10">
    <property type="entry name" value="Glutaredoxin"/>
    <property type="match status" value="1"/>
</dbReference>
<proteinExistence type="predicted"/>
<dbReference type="EMBL" id="UINC01093198">
    <property type="protein sequence ID" value="SVC47425.1"/>
    <property type="molecule type" value="Genomic_DNA"/>
</dbReference>
<dbReference type="InterPro" id="IPR036249">
    <property type="entry name" value="Thioredoxin-like_sf"/>
</dbReference>
<dbReference type="PROSITE" id="PS51354">
    <property type="entry name" value="GLUTAREDOXIN_2"/>
    <property type="match status" value="1"/>
</dbReference>
<name>A0A382MH49_9ZZZZ</name>
<evidence type="ECO:0000313" key="1">
    <source>
        <dbReference type="EMBL" id="SVC47425.1"/>
    </source>
</evidence>
<dbReference type="SUPFAM" id="SSF52833">
    <property type="entry name" value="Thioredoxin-like"/>
    <property type="match status" value="1"/>
</dbReference>
<protein>
    <submittedName>
        <fullName evidence="1">Uncharacterized protein</fullName>
    </submittedName>
</protein>